<dbReference type="InterPro" id="IPR003798">
    <property type="entry name" value="DNA_recombination_RmuC"/>
</dbReference>
<dbReference type="Pfam" id="PF02646">
    <property type="entry name" value="RmuC"/>
    <property type="match status" value="1"/>
</dbReference>
<evidence type="ECO:0000256" key="4">
    <source>
        <dbReference type="ARBA" id="ARBA00023172"/>
    </source>
</evidence>
<feature type="transmembrane region" description="Helical" evidence="6">
    <location>
        <begin position="6"/>
        <end position="24"/>
    </location>
</feature>
<name>A0ABT7NII7_9SPHI</name>
<evidence type="ECO:0000256" key="5">
    <source>
        <dbReference type="SAM" id="Coils"/>
    </source>
</evidence>
<keyword evidence="4" id="KW-0233">DNA recombination</keyword>
<evidence type="ECO:0000313" key="7">
    <source>
        <dbReference type="EMBL" id="MDM1047002.1"/>
    </source>
</evidence>
<comment type="function">
    <text evidence="1">Involved in DNA recombination.</text>
</comment>
<evidence type="ECO:0000256" key="3">
    <source>
        <dbReference type="ARBA" id="ARBA00023054"/>
    </source>
</evidence>
<dbReference type="PANTHER" id="PTHR30563:SF0">
    <property type="entry name" value="DNA RECOMBINATION PROTEIN RMUC"/>
    <property type="match status" value="1"/>
</dbReference>
<keyword evidence="8" id="KW-1185">Reference proteome</keyword>
<comment type="caution">
    <text evidence="7">The sequence shown here is derived from an EMBL/GenBank/DDBJ whole genome shotgun (WGS) entry which is preliminary data.</text>
</comment>
<feature type="coiled-coil region" evidence="5">
    <location>
        <begin position="140"/>
        <end position="192"/>
    </location>
</feature>
<comment type="similarity">
    <text evidence="2">Belongs to the RmuC family.</text>
</comment>
<evidence type="ECO:0000313" key="8">
    <source>
        <dbReference type="Proteomes" id="UP001170954"/>
    </source>
</evidence>
<dbReference type="Proteomes" id="UP001170954">
    <property type="component" value="Unassembled WGS sequence"/>
</dbReference>
<keyword evidence="6" id="KW-0472">Membrane</keyword>
<organism evidence="7 8">
    <name type="scientific">Sphingobacterium hotanense</name>
    <dbReference type="NCBI Taxonomy" id="649196"/>
    <lineage>
        <taxon>Bacteria</taxon>
        <taxon>Pseudomonadati</taxon>
        <taxon>Bacteroidota</taxon>
        <taxon>Sphingobacteriia</taxon>
        <taxon>Sphingobacteriales</taxon>
        <taxon>Sphingobacteriaceae</taxon>
        <taxon>Sphingobacterium</taxon>
    </lineage>
</organism>
<reference evidence="7" key="2">
    <citation type="journal article" date="2022" name="Sci. Total Environ.">
        <title>Prevalence, transmission, and molecular epidemiology of tet(X)-positive bacteria among humans, animals, and environmental niches in China: An epidemiological, and genomic-based study.</title>
        <authorList>
            <person name="Dong N."/>
            <person name="Zeng Y."/>
            <person name="Cai C."/>
            <person name="Sun C."/>
            <person name="Lu J."/>
            <person name="Liu C."/>
            <person name="Zhou H."/>
            <person name="Sun Q."/>
            <person name="Shu L."/>
            <person name="Wang H."/>
            <person name="Wang Y."/>
            <person name="Wang S."/>
            <person name="Wu C."/>
            <person name="Chan E.W."/>
            <person name="Chen G."/>
            <person name="Shen Z."/>
            <person name="Chen S."/>
            <person name="Zhang R."/>
        </authorList>
    </citation>
    <scope>NUCLEOTIDE SEQUENCE</scope>
    <source>
        <strain evidence="7">R1692</strain>
    </source>
</reference>
<evidence type="ECO:0000256" key="1">
    <source>
        <dbReference type="ARBA" id="ARBA00003416"/>
    </source>
</evidence>
<feature type="coiled-coil region" evidence="5">
    <location>
        <begin position="32"/>
        <end position="108"/>
    </location>
</feature>
<sequence length="440" mass="50707">MESLYIAIIIILLVIVIYALWRNGQAVSRSMHERAIKEQQQLQIEYGKLQERERLINVERERLQKELTAEVNNRQAIERTLEGTNAYLQAQQDKFAEQKIEIENLKKQFNSEFQVLANKILEEKTLKFTQQNQQNISLILDPLKEKIKSFEEKVEKTYQQESAERSVLKGVVEQLMQQSMQIKDEANNLAKALKGDNKRQGNWGEVILERVLERSGLLKDQEYKLQAAILDEDGKRLQPDAVIFLPDEKHLIVDSKLSLVAYERAVNADTEEDRALFVKQHVQSIENHVKELSAKDYQSLYKIVSPEFVLMFIPIESSLSLAVNHKPELFSDAWDRRVVIVSPSTLLATLRTIASIWKQERQNRNVLEIAKEAGLLYDKFVGFLDDMDQIQSFIQKAASKHEDAMKKLSTGSGNVIKKVESLKVLGAKANKQINDKYLEE</sequence>
<keyword evidence="3 5" id="KW-0175">Coiled coil</keyword>
<gene>
    <name evidence="7" type="primary">rmuC</name>
    <name evidence="7" type="ORF">HX018_01920</name>
</gene>
<keyword evidence="6" id="KW-0812">Transmembrane</keyword>
<protein>
    <submittedName>
        <fullName evidence="7">DNA recombination protein RmuC</fullName>
    </submittedName>
</protein>
<keyword evidence="6" id="KW-1133">Transmembrane helix</keyword>
<dbReference type="EMBL" id="JACAGK010000003">
    <property type="protein sequence ID" value="MDM1047002.1"/>
    <property type="molecule type" value="Genomic_DNA"/>
</dbReference>
<dbReference type="RefSeq" id="WP_286650318.1">
    <property type="nucleotide sequence ID" value="NZ_JACAGK010000003.1"/>
</dbReference>
<evidence type="ECO:0000256" key="6">
    <source>
        <dbReference type="SAM" id="Phobius"/>
    </source>
</evidence>
<reference evidence="7" key="1">
    <citation type="submission" date="2020-06" db="EMBL/GenBank/DDBJ databases">
        <authorList>
            <person name="Dong N."/>
        </authorList>
    </citation>
    <scope>NUCLEOTIDE SEQUENCE</scope>
    <source>
        <strain evidence="7">R1692</strain>
    </source>
</reference>
<accession>A0ABT7NII7</accession>
<evidence type="ECO:0000256" key="2">
    <source>
        <dbReference type="ARBA" id="ARBA00009840"/>
    </source>
</evidence>
<proteinExistence type="inferred from homology"/>
<dbReference type="PANTHER" id="PTHR30563">
    <property type="entry name" value="DNA RECOMBINATION PROTEIN RMUC"/>
    <property type="match status" value="1"/>
</dbReference>